<dbReference type="AlphaFoldDB" id="F9ZVD2"/>
<dbReference type="eggNOG" id="ENOG5031N29">
    <property type="taxonomic scope" value="Bacteria"/>
</dbReference>
<name>F9ZVD2_METMM</name>
<dbReference type="RefSeq" id="WP_013818982.1">
    <property type="nucleotide sequence ID" value="NC_015572.1"/>
</dbReference>
<dbReference type="KEGG" id="mmt:Metme_2341"/>
<sequence>MKEISEYFEELKIKLGSDYAVAKALGITRQSVCIIKKGGGVKDETAIKAAELLELDPGEVLLAAAMARSEGAVRSAWESVSKRAGIAASLALAVVMTSGFSTGNTEASTVNNIHYAKL</sequence>
<evidence type="ECO:0000313" key="1">
    <source>
        <dbReference type="EMBL" id="AEG00742.1"/>
    </source>
</evidence>
<reference evidence="2" key="3">
    <citation type="submission" date="2011-05" db="EMBL/GenBank/DDBJ databases">
        <title>Complete sequence of Methylomonas methanica MC09.</title>
        <authorList>
            <consortium name="US DOE Joint Genome Institute"/>
            <person name="Lucas S."/>
            <person name="Han J."/>
            <person name="Lapidus A."/>
            <person name="Cheng J.-F."/>
            <person name="Goodwin L."/>
            <person name="Pitluck S."/>
            <person name="Peters L."/>
            <person name="Mikhailova N."/>
            <person name="Teshima H."/>
            <person name="Han C."/>
            <person name="Tapia R."/>
            <person name="Land M."/>
            <person name="Hauser L."/>
            <person name="Kyrpides N."/>
            <person name="Ivanova N."/>
            <person name="Pagani I."/>
            <person name="Stein L."/>
            <person name="Woyke T."/>
        </authorList>
    </citation>
    <scope>NUCLEOTIDE SEQUENCE [LARGE SCALE GENOMIC DNA]</scope>
    <source>
        <strain evidence="2">MC09</strain>
    </source>
</reference>
<dbReference type="HOGENOM" id="CLU_147214_0_0_6"/>
<reference evidence="1 2" key="1">
    <citation type="journal article" date="2011" name="J. Bacteriol.">
        <title>Complete Genome Sequence of the Aerobic Marine Methanotroph Methylomonas methanica MC09.</title>
        <authorList>
            <person name="Boden R."/>
            <person name="Cunliffe M."/>
            <person name="Scanlan J."/>
            <person name="Moussard H."/>
            <person name="Kits K.D."/>
            <person name="Klotz M.G."/>
            <person name="Jetten M.S."/>
            <person name="Vuilleumier S."/>
            <person name="Han J."/>
            <person name="Peters L."/>
            <person name="Mikhailova N."/>
            <person name="Teshima H."/>
            <person name="Tapia R."/>
            <person name="Kyrpides N."/>
            <person name="Ivanova N."/>
            <person name="Pagani I."/>
            <person name="Cheng J.F."/>
            <person name="Goodwin L."/>
            <person name="Han C."/>
            <person name="Hauser L."/>
            <person name="Land M.L."/>
            <person name="Lapidus A."/>
            <person name="Lucas S."/>
            <person name="Pitluck S."/>
            <person name="Woyke T."/>
            <person name="Stein L."/>
            <person name="Murrell J.C."/>
        </authorList>
    </citation>
    <scope>NUCLEOTIDE SEQUENCE [LARGE SCALE GENOMIC DNA]</scope>
    <source>
        <strain evidence="1 2">MC09</strain>
    </source>
</reference>
<evidence type="ECO:0008006" key="3">
    <source>
        <dbReference type="Google" id="ProtNLM"/>
    </source>
</evidence>
<keyword evidence="2" id="KW-1185">Reference proteome</keyword>
<dbReference type="STRING" id="857087.Metme_2341"/>
<proteinExistence type="predicted"/>
<organism evidence="1 2">
    <name type="scientific">Methylomonas methanica (strain DSM 25384 / MC09)</name>
    <dbReference type="NCBI Taxonomy" id="857087"/>
    <lineage>
        <taxon>Bacteria</taxon>
        <taxon>Pseudomonadati</taxon>
        <taxon>Pseudomonadota</taxon>
        <taxon>Gammaproteobacteria</taxon>
        <taxon>Methylococcales</taxon>
        <taxon>Methylococcaceae</taxon>
        <taxon>Methylomonas</taxon>
    </lineage>
</organism>
<evidence type="ECO:0000313" key="2">
    <source>
        <dbReference type="Proteomes" id="UP000008888"/>
    </source>
</evidence>
<reference key="2">
    <citation type="submission" date="2011-05" db="EMBL/GenBank/DDBJ databases">
        <title>Complete genome sequence of the aerobic marine methanotroph Methylomonas methanica MC09.</title>
        <authorList>
            <person name="Boden R."/>
            <person name="Cunliffe M."/>
            <person name="Scanlan J."/>
            <person name="Moussard H."/>
            <person name="Kits K.D."/>
            <person name="Klotz M."/>
            <person name="Jetten M."/>
            <person name="Vuilleumier S."/>
            <person name="Han J."/>
            <person name="Peters L."/>
            <person name="Mikhailova N."/>
            <person name="Teshima H."/>
            <person name="Tapia R."/>
            <person name="Kyrpides N."/>
            <person name="Ivanova N."/>
            <person name="Pagani I."/>
            <person name="Cheng J.-F."/>
            <person name="Goodwin L."/>
            <person name="Han C."/>
            <person name="Hauser L."/>
            <person name="Land M."/>
            <person name="Lapidus A."/>
            <person name="Lucas S."/>
            <person name="Pitluck S."/>
            <person name="Woyke T."/>
            <person name="Stein L.Y."/>
            <person name="Murrell C."/>
        </authorList>
    </citation>
    <scope>NUCLEOTIDE SEQUENCE</scope>
    <source>
        <strain>MC09</strain>
    </source>
</reference>
<gene>
    <name evidence="1" type="ordered locus">Metme_2341</name>
</gene>
<dbReference type="Proteomes" id="UP000008888">
    <property type="component" value="Chromosome"/>
</dbReference>
<protein>
    <recommendedName>
        <fullName evidence="3">HTH cro/C1-type domain-containing protein</fullName>
    </recommendedName>
</protein>
<accession>F9ZVD2</accession>
<dbReference type="OrthoDB" id="5574360at2"/>
<dbReference type="EMBL" id="CP002738">
    <property type="protein sequence ID" value="AEG00742.1"/>
    <property type="molecule type" value="Genomic_DNA"/>
</dbReference>